<keyword evidence="3" id="KW-1185">Reference proteome</keyword>
<proteinExistence type="predicted"/>
<dbReference type="Gene3D" id="3.40.50.2000">
    <property type="entry name" value="Glycogen Phosphorylase B"/>
    <property type="match status" value="1"/>
</dbReference>
<dbReference type="AlphaFoldDB" id="A0A9X1Y1I0"/>
<dbReference type="Pfam" id="PF00534">
    <property type="entry name" value="Glycos_transf_1"/>
    <property type="match status" value="1"/>
</dbReference>
<evidence type="ECO:0000313" key="3">
    <source>
        <dbReference type="Proteomes" id="UP001139534"/>
    </source>
</evidence>
<reference evidence="2" key="1">
    <citation type="submission" date="2022-04" db="EMBL/GenBank/DDBJ databases">
        <authorList>
            <person name="Seo M.-J."/>
        </authorList>
    </citation>
    <scope>NUCLEOTIDE SEQUENCE</scope>
    <source>
        <strain evidence="2">MBLB2552</strain>
    </source>
</reference>
<dbReference type="CDD" id="cd03801">
    <property type="entry name" value="GT4_PimA-like"/>
    <property type="match status" value="1"/>
</dbReference>
<protein>
    <submittedName>
        <fullName evidence="2">Glycosyltransferase</fullName>
    </submittedName>
</protein>
<gene>
    <name evidence="2" type="ORF">M0651_16725</name>
</gene>
<accession>A0A9X1Y1I0</accession>
<feature type="domain" description="Glycosyl transferase family 1" evidence="1">
    <location>
        <begin position="166"/>
        <end position="329"/>
    </location>
</feature>
<comment type="caution">
    <text evidence="2">The sequence shown here is derived from an EMBL/GenBank/DDBJ whole genome shotgun (WGS) entry which is preliminary data.</text>
</comment>
<organism evidence="2 3">
    <name type="scientific">Paenibacillus mellifer</name>
    <dbReference type="NCBI Taxonomy" id="2937794"/>
    <lineage>
        <taxon>Bacteria</taxon>
        <taxon>Bacillati</taxon>
        <taxon>Bacillota</taxon>
        <taxon>Bacilli</taxon>
        <taxon>Bacillales</taxon>
        <taxon>Paenibacillaceae</taxon>
        <taxon>Paenibacillus</taxon>
    </lineage>
</organism>
<dbReference type="PANTHER" id="PTHR12526:SF637">
    <property type="entry name" value="GLYCOSYLTRANSFERASE EPSF-RELATED"/>
    <property type="match status" value="1"/>
</dbReference>
<dbReference type="EMBL" id="JALPRK010000017">
    <property type="protein sequence ID" value="MCK8488818.1"/>
    <property type="molecule type" value="Genomic_DNA"/>
</dbReference>
<dbReference type="InterPro" id="IPR001296">
    <property type="entry name" value="Glyco_trans_1"/>
</dbReference>
<dbReference type="GO" id="GO:0016757">
    <property type="term" value="F:glycosyltransferase activity"/>
    <property type="evidence" value="ECO:0007669"/>
    <property type="project" value="InterPro"/>
</dbReference>
<name>A0A9X1Y1I0_9BACL</name>
<evidence type="ECO:0000313" key="2">
    <source>
        <dbReference type="EMBL" id="MCK8488818.1"/>
    </source>
</evidence>
<dbReference type="RefSeq" id="WP_248552872.1">
    <property type="nucleotide sequence ID" value="NZ_JALPRK010000017.1"/>
</dbReference>
<sequence length="356" mass="40569">MKVLFTFYVPSGGVETLNRLRCDALKSRDIEGHILYLRSGSGLVNTQLANIPVMVGPGDVELKQRLPQYDAVVATSDFWMPGRLRRLGFHKPIIFEIQGLGTREQAEQSLREGTQEILRHCQASLMPPTPHLQELASIYYPALPKFVFPNPLDTQHFHYKAQSKYPVPIIAWVGRLEPNKNWELFLEIAAVLHRQRPQMEIWMFLDYQLPTEDTKNAFWQYVGRLGLQSSLKLYPNTPNREMPYYLSRVGDSGGLLISTSTLEGFGYAVAEALACRCPVLSTDSDGVRLFIKHNETGKFFAYPQVGQAVAGALELMDHHAQREKIRNLGQQLIHQWLSPQQYADSFRQMLKRLGVN</sequence>
<dbReference type="Proteomes" id="UP001139534">
    <property type="component" value="Unassembled WGS sequence"/>
</dbReference>
<evidence type="ECO:0000259" key="1">
    <source>
        <dbReference type="Pfam" id="PF00534"/>
    </source>
</evidence>
<dbReference type="SUPFAM" id="SSF53756">
    <property type="entry name" value="UDP-Glycosyltransferase/glycogen phosphorylase"/>
    <property type="match status" value="1"/>
</dbReference>
<dbReference type="PANTHER" id="PTHR12526">
    <property type="entry name" value="GLYCOSYLTRANSFERASE"/>
    <property type="match status" value="1"/>
</dbReference>